<feature type="transmembrane region" description="Helical" evidence="1">
    <location>
        <begin position="12"/>
        <end position="30"/>
    </location>
</feature>
<reference evidence="2 3" key="1">
    <citation type="submission" date="2024-06" db="EMBL/GenBank/DDBJ databases">
        <title>Sorghum-associated microbial communities from plants grown in Nebraska, USA.</title>
        <authorList>
            <person name="Schachtman D."/>
        </authorList>
    </citation>
    <scope>NUCLEOTIDE SEQUENCE [LARGE SCALE GENOMIC DNA]</scope>
    <source>
        <strain evidence="2 3">1288</strain>
    </source>
</reference>
<keyword evidence="3" id="KW-1185">Reference proteome</keyword>
<proteinExistence type="predicted"/>
<evidence type="ECO:0000313" key="2">
    <source>
        <dbReference type="EMBL" id="MET3657210.1"/>
    </source>
</evidence>
<accession>A0ABV2K809</accession>
<keyword evidence="1" id="KW-0812">Transmembrane</keyword>
<gene>
    <name evidence="2" type="ORF">ABIC55_002297</name>
</gene>
<sequence length="32" mass="3565">MEKKLIFSQADMMYTVAGATVLTSIVYLITLL</sequence>
<name>A0ABV2K809_SPOPS</name>
<evidence type="ECO:0000256" key="1">
    <source>
        <dbReference type="SAM" id="Phobius"/>
    </source>
</evidence>
<keyword evidence="1" id="KW-0472">Membrane</keyword>
<keyword evidence="1" id="KW-1133">Transmembrane helix</keyword>
<organism evidence="2 3">
    <name type="scientific">Sporosarcina psychrophila</name>
    <name type="common">Bacillus psychrophilus</name>
    <dbReference type="NCBI Taxonomy" id="1476"/>
    <lineage>
        <taxon>Bacteria</taxon>
        <taxon>Bacillati</taxon>
        <taxon>Bacillota</taxon>
        <taxon>Bacilli</taxon>
        <taxon>Bacillales</taxon>
        <taxon>Caryophanaceae</taxon>
        <taxon>Sporosarcina</taxon>
    </lineage>
</organism>
<comment type="caution">
    <text evidence="2">The sequence shown here is derived from an EMBL/GenBank/DDBJ whole genome shotgun (WGS) entry which is preliminary data.</text>
</comment>
<evidence type="ECO:0000313" key="3">
    <source>
        <dbReference type="Proteomes" id="UP001549104"/>
    </source>
</evidence>
<evidence type="ECO:0008006" key="4">
    <source>
        <dbReference type="Google" id="ProtNLM"/>
    </source>
</evidence>
<dbReference type="EMBL" id="JBEPME010000003">
    <property type="protein sequence ID" value="MET3657210.1"/>
    <property type="molecule type" value="Genomic_DNA"/>
</dbReference>
<dbReference type="Proteomes" id="UP001549104">
    <property type="component" value="Unassembled WGS sequence"/>
</dbReference>
<protein>
    <recommendedName>
        <fullName evidence="4">DUF3948 domain-containing protein</fullName>
    </recommendedName>
</protein>